<dbReference type="Proteomes" id="UP001150907">
    <property type="component" value="Unassembled WGS sequence"/>
</dbReference>
<protein>
    <recommendedName>
        <fullName evidence="6">RNA polymerase II subunit A C-terminal domain phosphatase</fullName>
        <ecNumber evidence="6">3.1.3.16</ecNumber>
    </recommendedName>
</protein>
<dbReference type="OrthoDB" id="10249888at2759"/>
<evidence type="ECO:0000256" key="1">
    <source>
        <dbReference type="ARBA" id="ARBA00004123"/>
    </source>
</evidence>
<dbReference type="InterPro" id="IPR004274">
    <property type="entry name" value="FCP1_dom"/>
</dbReference>
<dbReference type="InterPro" id="IPR023214">
    <property type="entry name" value="HAD_sf"/>
</dbReference>
<accession>A0A9W8BJY5</accession>
<organism evidence="10 11">
    <name type="scientific">Coemansia thaxteri</name>
    <dbReference type="NCBI Taxonomy" id="2663907"/>
    <lineage>
        <taxon>Eukaryota</taxon>
        <taxon>Fungi</taxon>
        <taxon>Fungi incertae sedis</taxon>
        <taxon>Zoopagomycota</taxon>
        <taxon>Kickxellomycotina</taxon>
        <taxon>Kickxellomycetes</taxon>
        <taxon>Kickxellales</taxon>
        <taxon>Kickxellaceae</taxon>
        <taxon>Coemansia</taxon>
    </lineage>
</organism>
<feature type="domain" description="BRCT" evidence="8">
    <location>
        <begin position="463"/>
        <end position="569"/>
    </location>
</feature>
<dbReference type="Gene3D" id="3.40.50.1000">
    <property type="entry name" value="HAD superfamily/HAD-like"/>
    <property type="match status" value="1"/>
</dbReference>
<keyword evidence="11" id="KW-1185">Reference proteome</keyword>
<dbReference type="Pfam" id="PF00533">
    <property type="entry name" value="BRCT"/>
    <property type="match status" value="1"/>
</dbReference>
<gene>
    <name evidence="10" type="primary">fcp1</name>
    <name evidence="10" type="ORF">H4R26_002833</name>
</gene>
<comment type="subcellular location">
    <subcellularLocation>
        <location evidence="1 6">Nucleus</location>
    </subcellularLocation>
</comment>
<dbReference type="InterPro" id="IPR036420">
    <property type="entry name" value="BRCT_dom_sf"/>
</dbReference>
<dbReference type="CDD" id="cd17729">
    <property type="entry name" value="BRCT_CTDP1"/>
    <property type="match status" value="1"/>
</dbReference>
<sequence length="972" mass="106415">MESTNGVSVPQQHVPATVVEIKVSTGDLVAKQAPLLIYEHKVKYDPNLHLDMLNKLKKKVDSSGYFSKREMLRSPYEGKVASLSCASGDVVGYSDVLVEITVPCGHGAVFNGLCGLCGKDVSNVDTSGIPDSQANIDMFHGATGLKVSYEVAANIDADTRQSLWNQKKLSLIIDLDQTIIHARDTRDPQFESWLIANYNGPPSASSKGKESAETESPSSSTPSLPSDVGSFYLPEGPERYFIKLRPGLRDFLERVSQLYEMHIYTMGIRSYANAVAALIDPEQRYFNGRILSRDDSGSVTRKTLKRLFPIDTSMVAILDDRADVWEWSPNLIKVRPYEFFRGVGDINAGLLPAAQRTEPVSPDAPSPSLAQAEEKLSTSPSATSSTGNHPRDSNDPLVQAERNVEANGQPGSPSDGRPLLIDNDCELETIQTVLTQLHKKYYSVLDASRSPPLPDTAQLLARNRRQILGGITIVFTAAFPINQGAPPPHKNDLWQWAQSFGARCELEINERTTHVVAGKPGTEKVHAARRLRGNRSNANERGPPIVVKTNWLLESIGRWERLNETPYLWYSEDKDVVSRARQHQISNSSTSSSPHKRKDNDGFLSVQDPKHPRRQVSAIRRLKAQQQDQEAGDFDSTNTTDIEDELERQEAGLEEHEAEVNDFVKSIDWDDLEREAMEGSDSDDYGDSDDDDDDHSQPSSPGGSGNGPKSHSRMSSLSNLRTSALRQAALQRNPTKDSQHRSEITNDIQTDSSDVYADSSSECSGGSENEGGEDDIGGVLAAAERHRMKRRKTSPDTAKRRSKLAVHDGSLDIGTNTEDTDDSDSGSASAVANDLESALGGHPNGGRQRLASRLGISLNQQSILDRDNDRGDDDDDDDDDDDANFEDDVHQADAALFAGIEDRPVATLGNVVGGDDDDSQFEDTDGGHSSKGPSGIDNGDSGESEQWGEDDDDDDENFDDLINNLEEEISST</sequence>
<feature type="compositionally biased region" description="Low complexity" evidence="7">
    <location>
        <begin position="214"/>
        <end position="226"/>
    </location>
</feature>
<evidence type="ECO:0000256" key="3">
    <source>
        <dbReference type="ARBA" id="ARBA00023242"/>
    </source>
</evidence>
<dbReference type="Gene3D" id="2.40.50.100">
    <property type="match status" value="1"/>
</dbReference>
<dbReference type="GO" id="GO:0008420">
    <property type="term" value="F:RNA polymerase II CTD heptapeptide repeat phosphatase activity"/>
    <property type="evidence" value="ECO:0007669"/>
    <property type="project" value="UniProtKB-UniRule"/>
</dbReference>
<comment type="function">
    <text evidence="6">This promotes the activity of RNA polymerase II.</text>
</comment>
<dbReference type="InterPro" id="IPR039189">
    <property type="entry name" value="Fcp1"/>
</dbReference>
<keyword evidence="2 6" id="KW-0378">Hydrolase</keyword>
<evidence type="ECO:0000256" key="6">
    <source>
        <dbReference type="RuleBase" id="RU366066"/>
    </source>
</evidence>
<feature type="compositionally biased region" description="Acidic residues" evidence="7">
    <location>
        <begin position="669"/>
        <end position="694"/>
    </location>
</feature>
<feature type="compositionally biased region" description="Low complexity" evidence="7">
    <location>
        <begin position="758"/>
        <end position="767"/>
    </location>
</feature>
<feature type="compositionally biased region" description="Polar residues" evidence="7">
    <location>
        <begin position="377"/>
        <end position="388"/>
    </location>
</feature>
<evidence type="ECO:0000256" key="7">
    <source>
        <dbReference type="SAM" id="MobiDB-lite"/>
    </source>
</evidence>
<evidence type="ECO:0000259" key="8">
    <source>
        <dbReference type="PROSITE" id="PS50172"/>
    </source>
</evidence>
<comment type="caution">
    <text evidence="10">The sequence shown here is derived from an EMBL/GenBank/DDBJ whole genome shotgun (WGS) entry which is preliminary data.</text>
</comment>
<feature type="region of interest" description="Disordered" evidence="7">
    <location>
        <begin position="652"/>
        <end position="891"/>
    </location>
</feature>
<reference evidence="10" key="1">
    <citation type="submission" date="2022-07" db="EMBL/GenBank/DDBJ databases">
        <title>Phylogenomic reconstructions and comparative analyses of Kickxellomycotina fungi.</title>
        <authorList>
            <person name="Reynolds N.K."/>
            <person name="Stajich J.E."/>
            <person name="Barry K."/>
            <person name="Grigoriev I.V."/>
            <person name="Crous P."/>
            <person name="Smith M.E."/>
        </authorList>
    </citation>
    <scope>NUCLEOTIDE SEQUENCE</scope>
    <source>
        <strain evidence="10">IMI 214461</strain>
    </source>
</reference>
<dbReference type="InterPro" id="IPR036412">
    <property type="entry name" value="HAD-like_sf"/>
</dbReference>
<evidence type="ECO:0000256" key="2">
    <source>
        <dbReference type="ARBA" id="ARBA00022801"/>
    </source>
</evidence>
<feature type="region of interest" description="Disordered" evidence="7">
    <location>
        <begin position="907"/>
        <end position="972"/>
    </location>
</feature>
<dbReference type="PROSITE" id="PS50172">
    <property type="entry name" value="BRCT"/>
    <property type="match status" value="1"/>
</dbReference>
<feature type="compositionally biased region" description="Polar residues" evidence="7">
    <location>
        <begin position="713"/>
        <end position="733"/>
    </location>
</feature>
<keyword evidence="3 6" id="KW-0539">Nucleus</keyword>
<dbReference type="PANTHER" id="PTHR23081">
    <property type="entry name" value="RNA POLYMERASE II CTD PHOSPHATASE"/>
    <property type="match status" value="1"/>
</dbReference>
<feature type="compositionally biased region" description="Acidic residues" evidence="7">
    <location>
        <begin position="914"/>
        <end position="924"/>
    </location>
</feature>
<dbReference type="SUPFAM" id="SSF52113">
    <property type="entry name" value="BRCT domain"/>
    <property type="match status" value="1"/>
</dbReference>
<dbReference type="Gene3D" id="3.40.50.10190">
    <property type="entry name" value="BRCT domain"/>
    <property type="match status" value="1"/>
</dbReference>
<dbReference type="EC" id="3.1.3.16" evidence="6"/>
<dbReference type="EMBL" id="JANBQF010000191">
    <property type="protein sequence ID" value="KAJ2003855.1"/>
    <property type="molecule type" value="Genomic_DNA"/>
</dbReference>
<dbReference type="Pfam" id="PF03031">
    <property type="entry name" value="NIF"/>
    <property type="match status" value="1"/>
</dbReference>
<feature type="region of interest" description="Disordered" evidence="7">
    <location>
        <begin position="201"/>
        <end position="228"/>
    </location>
</feature>
<evidence type="ECO:0000313" key="10">
    <source>
        <dbReference type="EMBL" id="KAJ2003855.1"/>
    </source>
</evidence>
<feature type="domain" description="FCP1 homology" evidence="9">
    <location>
        <begin position="164"/>
        <end position="357"/>
    </location>
</feature>
<dbReference type="InterPro" id="IPR001357">
    <property type="entry name" value="BRCT_dom"/>
</dbReference>
<proteinExistence type="predicted"/>
<dbReference type="AlphaFoldDB" id="A0A9W8BJY5"/>
<feature type="compositionally biased region" description="Basic and acidic residues" evidence="7">
    <location>
        <begin position="793"/>
        <end position="810"/>
    </location>
</feature>
<evidence type="ECO:0000256" key="4">
    <source>
        <dbReference type="ARBA" id="ARBA00047761"/>
    </source>
</evidence>
<dbReference type="CDD" id="cd07521">
    <property type="entry name" value="HAD_FCP1-like"/>
    <property type="match status" value="1"/>
</dbReference>
<dbReference type="GO" id="GO:0005634">
    <property type="term" value="C:nucleus"/>
    <property type="evidence" value="ECO:0007669"/>
    <property type="project" value="UniProtKB-SubCell"/>
</dbReference>
<evidence type="ECO:0000256" key="5">
    <source>
        <dbReference type="ARBA" id="ARBA00048336"/>
    </source>
</evidence>
<feature type="region of interest" description="Disordered" evidence="7">
    <location>
        <begin position="580"/>
        <end position="640"/>
    </location>
</feature>
<evidence type="ECO:0000259" key="9">
    <source>
        <dbReference type="PROSITE" id="PS50969"/>
    </source>
</evidence>
<feature type="compositionally biased region" description="Low complexity" evidence="7">
    <location>
        <begin position="825"/>
        <end position="834"/>
    </location>
</feature>
<name>A0A9W8BJY5_9FUNG</name>
<comment type="catalytic activity">
    <reaction evidence="5 6">
        <text>O-phospho-L-threonyl-[protein] + H2O = L-threonyl-[protein] + phosphate</text>
        <dbReference type="Rhea" id="RHEA:47004"/>
        <dbReference type="Rhea" id="RHEA-COMP:11060"/>
        <dbReference type="Rhea" id="RHEA-COMP:11605"/>
        <dbReference type="ChEBI" id="CHEBI:15377"/>
        <dbReference type="ChEBI" id="CHEBI:30013"/>
        <dbReference type="ChEBI" id="CHEBI:43474"/>
        <dbReference type="ChEBI" id="CHEBI:61977"/>
        <dbReference type="EC" id="3.1.3.16"/>
    </reaction>
</comment>
<feature type="region of interest" description="Disordered" evidence="7">
    <location>
        <begin position="356"/>
        <end position="396"/>
    </location>
</feature>
<feature type="compositionally biased region" description="Polar residues" evidence="7">
    <location>
        <begin position="624"/>
        <end position="640"/>
    </location>
</feature>
<comment type="catalytic activity">
    <reaction evidence="4 6">
        <text>O-phospho-L-seryl-[protein] + H2O = L-seryl-[protein] + phosphate</text>
        <dbReference type="Rhea" id="RHEA:20629"/>
        <dbReference type="Rhea" id="RHEA-COMP:9863"/>
        <dbReference type="Rhea" id="RHEA-COMP:11604"/>
        <dbReference type="ChEBI" id="CHEBI:15377"/>
        <dbReference type="ChEBI" id="CHEBI:29999"/>
        <dbReference type="ChEBI" id="CHEBI:43474"/>
        <dbReference type="ChEBI" id="CHEBI:83421"/>
        <dbReference type="EC" id="3.1.3.16"/>
    </reaction>
</comment>
<feature type="compositionally biased region" description="Basic and acidic residues" evidence="7">
    <location>
        <begin position="734"/>
        <end position="744"/>
    </location>
</feature>
<dbReference type="NCBIfam" id="TIGR02250">
    <property type="entry name" value="FCP1_euk"/>
    <property type="match status" value="1"/>
</dbReference>
<feature type="compositionally biased region" description="Acidic residues" evidence="7">
    <location>
        <begin position="870"/>
        <end position="886"/>
    </location>
</feature>
<dbReference type="InterPro" id="IPR011947">
    <property type="entry name" value="FCP1_euk"/>
</dbReference>
<dbReference type="SMART" id="SM00577">
    <property type="entry name" value="CPDc"/>
    <property type="match status" value="1"/>
</dbReference>
<dbReference type="PANTHER" id="PTHR23081:SF36">
    <property type="entry name" value="RNA POLYMERASE II SUBUNIT A C-TERMINAL DOMAIN PHOSPHATASE"/>
    <property type="match status" value="1"/>
</dbReference>
<evidence type="ECO:0000313" key="11">
    <source>
        <dbReference type="Proteomes" id="UP001150907"/>
    </source>
</evidence>
<dbReference type="PROSITE" id="PS50969">
    <property type="entry name" value="FCP1"/>
    <property type="match status" value="1"/>
</dbReference>
<feature type="compositionally biased region" description="Acidic residues" evidence="7">
    <location>
        <begin position="940"/>
        <end position="972"/>
    </location>
</feature>
<dbReference type="SUPFAM" id="SSF56784">
    <property type="entry name" value="HAD-like"/>
    <property type="match status" value="1"/>
</dbReference>